<evidence type="ECO:0000313" key="2">
    <source>
        <dbReference type="EMBL" id="OAR03965.1"/>
    </source>
</evidence>
<accession>A0A179INP0</accession>
<proteinExistence type="predicted"/>
<dbReference type="AlphaFoldDB" id="A0A179INP0"/>
<organism evidence="2 3">
    <name type="scientific">Hydrogenibacillus schlegelii</name>
    <name type="common">Bacillus schlegelii</name>
    <dbReference type="NCBI Taxonomy" id="1484"/>
    <lineage>
        <taxon>Bacteria</taxon>
        <taxon>Bacillati</taxon>
        <taxon>Bacillota</taxon>
        <taxon>Bacilli</taxon>
        <taxon>Bacillales</taxon>
        <taxon>Bacillales Family X. Incertae Sedis</taxon>
        <taxon>Hydrogenibacillus</taxon>
    </lineage>
</organism>
<keyword evidence="3" id="KW-1185">Reference proteome</keyword>
<dbReference type="PANTHER" id="PTHR30050:SF4">
    <property type="entry name" value="ATP-BINDING PROTEIN RV3427C IN INSERTION SEQUENCE-RELATED"/>
    <property type="match status" value="1"/>
</dbReference>
<dbReference type="InterPro" id="IPR027417">
    <property type="entry name" value="P-loop_NTPase"/>
</dbReference>
<dbReference type="GO" id="GO:0005524">
    <property type="term" value="F:ATP binding"/>
    <property type="evidence" value="ECO:0007669"/>
    <property type="project" value="InterPro"/>
</dbReference>
<dbReference type="OrthoDB" id="2052561at2"/>
<dbReference type="STRING" id="1484.SA87_00920"/>
<dbReference type="Gene3D" id="3.40.50.300">
    <property type="entry name" value="P-loop containing nucleotide triphosphate hydrolases"/>
    <property type="match status" value="1"/>
</dbReference>
<dbReference type="EMBL" id="JXBB01000033">
    <property type="protein sequence ID" value="OAR03965.1"/>
    <property type="molecule type" value="Genomic_DNA"/>
</dbReference>
<feature type="domain" description="IstB-like ATP-binding" evidence="1">
    <location>
        <begin position="11"/>
        <end position="188"/>
    </location>
</feature>
<evidence type="ECO:0000259" key="1">
    <source>
        <dbReference type="Pfam" id="PF01695"/>
    </source>
</evidence>
<evidence type="ECO:0000313" key="3">
    <source>
        <dbReference type="Proteomes" id="UP000243024"/>
    </source>
</evidence>
<dbReference type="InterPro" id="IPR002611">
    <property type="entry name" value="IstB_ATP-bd"/>
</dbReference>
<dbReference type="SUPFAM" id="SSF52540">
    <property type="entry name" value="P-loop containing nucleoside triphosphate hydrolases"/>
    <property type="match status" value="1"/>
</dbReference>
<protein>
    <recommendedName>
        <fullName evidence="1">IstB-like ATP-binding domain-containing protein</fullName>
    </recommendedName>
</protein>
<dbReference type="InterPro" id="IPR028350">
    <property type="entry name" value="DNAC/IstB-like"/>
</dbReference>
<dbReference type="GO" id="GO:0006260">
    <property type="term" value="P:DNA replication"/>
    <property type="evidence" value="ECO:0007669"/>
    <property type="project" value="TreeGrafter"/>
</dbReference>
<name>A0A179INP0_HYDSH</name>
<dbReference type="PANTHER" id="PTHR30050">
    <property type="entry name" value="CHROMOSOMAL REPLICATION INITIATOR PROTEIN DNAA"/>
    <property type="match status" value="1"/>
</dbReference>
<gene>
    <name evidence="2" type="ORF">SA87_00920</name>
</gene>
<sequence length="213" mass="23620">MIALERARQYLEQLSLSHAAAVLESRLEAAATQEMTDADSLADLQDAELAVRRERSLKARIRLAHLPFHKTLDPFDFAFQSSIDERQIRELATMAFVANATNVLFLGPPGVGKTHLAVALGLAAIEQGLAVYFVTAYTLVQNLRRAHPENRLERRLRVYTAPRLLIIDELGDLALDSLEATLFFQLVSAWWVPLNPGPGDFSSGQNGGFLNRP</sequence>
<dbReference type="PIRSF" id="PIRSF003073">
    <property type="entry name" value="DNAC_TnpB_IstB"/>
    <property type="match status" value="1"/>
</dbReference>
<dbReference type="Proteomes" id="UP000243024">
    <property type="component" value="Unassembled WGS sequence"/>
</dbReference>
<dbReference type="RefSeq" id="WP_066202024.1">
    <property type="nucleotide sequence ID" value="NZ_CBCSAS010000073.1"/>
</dbReference>
<reference evidence="2 3" key="1">
    <citation type="submission" date="2015-09" db="EMBL/GenBank/DDBJ databases">
        <title>Draft genome sequence of Hydrogenibacillus schlegelii DSM 2000.</title>
        <authorList>
            <person name="Hemp J."/>
        </authorList>
    </citation>
    <scope>NUCLEOTIDE SEQUENCE [LARGE SCALE GENOMIC DNA]</scope>
    <source>
        <strain evidence="2 3">MA 48</strain>
    </source>
</reference>
<comment type="caution">
    <text evidence="2">The sequence shown here is derived from an EMBL/GenBank/DDBJ whole genome shotgun (WGS) entry which is preliminary data.</text>
</comment>
<dbReference type="CDD" id="cd00009">
    <property type="entry name" value="AAA"/>
    <property type="match status" value="1"/>
</dbReference>
<dbReference type="Pfam" id="PF01695">
    <property type="entry name" value="IstB_IS21"/>
    <property type="match status" value="1"/>
</dbReference>